<accession>A0A4R8IJN9</accession>
<feature type="region of interest" description="Disordered" evidence="1">
    <location>
        <begin position="227"/>
        <end position="266"/>
    </location>
</feature>
<gene>
    <name evidence="2" type="ORF">EDC23_2071</name>
</gene>
<evidence type="ECO:0000256" key="1">
    <source>
        <dbReference type="SAM" id="MobiDB-lite"/>
    </source>
</evidence>
<dbReference type="Proteomes" id="UP000294914">
    <property type="component" value="Unassembled WGS sequence"/>
</dbReference>
<protein>
    <recommendedName>
        <fullName evidence="4">AsmA-like protein</fullName>
    </recommendedName>
</protein>
<sequence length="266" mass="29498">MKKIILSLVVLVVIAITAGLFYLFTNLDAIVKGAIEKYGSEATQTAVRVDRVRIKLTEGDGAIYELSVANPEGFDLPNAITLGETGMGIDLKSVREEPYVINHVTVREPGVFFEINADKKANLYELKKNLVASRAAGEDKSGSEKADAQGPRLIIRRLIFEQGRITAKVTPLDKDYDLELPAIHMTDLGGSQGATASELTREILQRLIDTANKEIRKKGIDAELDKLETEAREKVEEEKAKMKDKADSEIEKEKKKAEDKLKNMLQ</sequence>
<keyword evidence="3" id="KW-1185">Reference proteome</keyword>
<dbReference type="AlphaFoldDB" id="A0A4R8IJN9"/>
<dbReference type="RefSeq" id="WP_134084199.1">
    <property type="nucleotide sequence ID" value="NZ_SOQX01000005.1"/>
</dbReference>
<organism evidence="2 3">
    <name type="scientific">Thiohalophilus thiocyanatoxydans</name>
    <dbReference type="NCBI Taxonomy" id="381308"/>
    <lineage>
        <taxon>Bacteria</taxon>
        <taxon>Pseudomonadati</taxon>
        <taxon>Pseudomonadota</taxon>
        <taxon>Gammaproteobacteria</taxon>
        <taxon>Thiohalomonadales</taxon>
        <taxon>Thiohalophilaceae</taxon>
        <taxon>Thiohalophilus</taxon>
    </lineage>
</organism>
<evidence type="ECO:0000313" key="3">
    <source>
        <dbReference type="Proteomes" id="UP000294914"/>
    </source>
</evidence>
<dbReference type="EMBL" id="SOQX01000005">
    <property type="protein sequence ID" value="TDY00568.1"/>
    <property type="molecule type" value="Genomic_DNA"/>
</dbReference>
<reference evidence="2 3" key="1">
    <citation type="submission" date="2019-03" db="EMBL/GenBank/DDBJ databases">
        <title>Genomic Encyclopedia of Type Strains, Phase IV (KMG-IV): sequencing the most valuable type-strain genomes for metagenomic binning, comparative biology and taxonomic classification.</title>
        <authorList>
            <person name="Goeker M."/>
        </authorList>
    </citation>
    <scope>NUCLEOTIDE SEQUENCE [LARGE SCALE GENOMIC DNA]</scope>
    <source>
        <strain evidence="2 3">DSM 16326</strain>
    </source>
</reference>
<comment type="caution">
    <text evidence="2">The sequence shown here is derived from an EMBL/GenBank/DDBJ whole genome shotgun (WGS) entry which is preliminary data.</text>
</comment>
<proteinExistence type="predicted"/>
<name>A0A4R8IJN9_9GAMM</name>
<evidence type="ECO:0000313" key="2">
    <source>
        <dbReference type="EMBL" id="TDY00568.1"/>
    </source>
</evidence>
<dbReference type="OrthoDB" id="5615627at2"/>
<evidence type="ECO:0008006" key="4">
    <source>
        <dbReference type="Google" id="ProtNLM"/>
    </source>
</evidence>